<accession>F3G0I7</accession>
<proteinExistence type="predicted"/>
<reference evidence="1 2" key="1">
    <citation type="journal article" date="2011" name="PLoS Pathog.">
        <title>Dynamic evolution of pathogenicity revealed by sequencing and comparative genomics of 19 Pseudomonas syringae isolates.</title>
        <authorList>
            <person name="Baltrus D.A."/>
            <person name="Nishimura M.T."/>
            <person name="Romanchuk A."/>
            <person name="Chang J.H."/>
            <person name="Mukhtar M.S."/>
            <person name="Cherkis K."/>
            <person name="Roach J."/>
            <person name="Grant S.R."/>
            <person name="Jones C.D."/>
            <person name="Dangl J.L."/>
        </authorList>
    </citation>
    <scope>NUCLEOTIDE SEQUENCE [LARGE SCALE GENOMIC DNA]</scope>
    <source>
        <strain evidence="2">M301072PT</strain>
    </source>
</reference>
<evidence type="ECO:0000313" key="2">
    <source>
        <dbReference type="Proteomes" id="UP000004471"/>
    </source>
</evidence>
<dbReference type="Proteomes" id="UP000004471">
    <property type="component" value="Unassembled WGS sequence"/>
</dbReference>
<evidence type="ECO:0000313" key="1">
    <source>
        <dbReference type="EMBL" id="EGH35979.1"/>
    </source>
</evidence>
<name>F3G0I7_PSESX</name>
<protein>
    <submittedName>
        <fullName evidence="1">Aliphatic sulfonate ABC transporter periplasmic substrate-binding protein</fullName>
    </submittedName>
</protein>
<dbReference type="HOGENOM" id="CLU_3361581_0_0_6"/>
<gene>
    <name evidence="1" type="ORF">PSYJA_45781</name>
</gene>
<comment type="caution">
    <text evidence="1">The sequence shown here is derived from an EMBL/GenBank/DDBJ whole genome shotgun (WGS) entry which is preliminary data.</text>
</comment>
<dbReference type="AlphaFoldDB" id="F3G0I7"/>
<organism evidence="1 2">
    <name type="scientific">Pseudomonas syringae pv. japonica str. M301072</name>
    <dbReference type="NCBI Taxonomy" id="629262"/>
    <lineage>
        <taxon>Bacteria</taxon>
        <taxon>Pseudomonadati</taxon>
        <taxon>Pseudomonadota</taxon>
        <taxon>Gammaproteobacteria</taxon>
        <taxon>Pseudomonadales</taxon>
        <taxon>Pseudomonadaceae</taxon>
        <taxon>Pseudomonas</taxon>
        <taxon>Pseudomonas syringae</taxon>
    </lineage>
</organism>
<sequence>MAVHLAVAKATKMQRTPIDDQIVQGLKNTADTYLAE</sequence>
<feature type="non-terminal residue" evidence="1">
    <location>
        <position position="36"/>
    </location>
</feature>
<dbReference type="EMBL" id="AEAH01004283">
    <property type="protein sequence ID" value="EGH35979.1"/>
    <property type="molecule type" value="Genomic_DNA"/>
</dbReference>